<dbReference type="InterPro" id="IPR052854">
    <property type="entry name" value="Serpentine_rcpt_epsilon"/>
</dbReference>
<evidence type="ECO:0000256" key="1">
    <source>
        <dbReference type="ARBA" id="ARBA00004141"/>
    </source>
</evidence>
<dbReference type="GO" id="GO:0007606">
    <property type="term" value="P:sensory perception of chemical stimulus"/>
    <property type="evidence" value="ECO:0007669"/>
    <property type="project" value="InterPro"/>
</dbReference>
<feature type="transmembrane region" description="Helical" evidence="6">
    <location>
        <begin position="135"/>
        <end position="157"/>
    </location>
</feature>
<gene>
    <name evidence="7" type="ORF">CAUJ_LOCUS8087</name>
</gene>
<evidence type="ECO:0000256" key="4">
    <source>
        <dbReference type="ARBA" id="ARBA00022989"/>
    </source>
</evidence>
<dbReference type="PANTHER" id="PTHR47518">
    <property type="entry name" value="SERPENTINE RECEPTOR CLASS EPSILON-13-RELATED"/>
    <property type="match status" value="1"/>
</dbReference>
<proteinExistence type="inferred from homology"/>
<comment type="similarity">
    <text evidence="2">Belongs to the nematode receptor-like protein sre family.</text>
</comment>
<accession>A0A8S1HD18</accession>
<reference evidence="7" key="1">
    <citation type="submission" date="2020-10" db="EMBL/GenBank/DDBJ databases">
        <authorList>
            <person name="Kikuchi T."/>
        </authorList>
    </citation>
    <scope>NUCLEOTIDE SEQUENCE</scope>
    <source>
        <strain evidence="7">NKZ352</strain>
    </source>
</reference>
<dbReference type="Proteomes" id="UP000835052">
    <property type="component" value="Unassembled WGS sequence"/>
</dbReference>
<feature type="transmembrane region" description="Helical" evidence="6">
    <location>
        <begin position="254"/>
        <end position="274"/>
    </location>
</feature>
<dbReference type="EMBL" id="CAJGYM010000026">
    <property type="protein sequence ID" value="CAD6192168.1"/>
    <property type="molecule type" value="Genomic_DNA"/>
</dbReference>
<protein>
    <submittedName>
        <fullName evidence="7">Uncharacterized protein</fullName>
    </submittedName>
</protein>
<dbReference type="InterPro" id="IPR004151">
    <property type="entry name" value="7TM_GPCR_serpentine_rcpt_Sre"/>
</dbReference>
<organism evidence="7 8">
    <name type="scientific">Caenorhabditis auriculariae</name>
    <dbReference type="NCBI Taxonomy" id="2777116"/>
    <lineage>
        <taxon>Eukaryota</taxon>
        <taxon>Metazoa</taxon>
        <taxon>Ecdysozoa</taxon>
        <taxon>Nematoda</taxon>
        <taxon>Chromadorea</taxon>
        <taxon>Rhabditida</taxon>
        <taxon>Rhabditina</taxon>
        <taxon>Rhabditomorpha</taxon>
        <taxon>Rhabditoidea</taxon>
        <taxon>Rhabditidae</taxon>
        <taxon>Peloderinae</taxon>
        <taxon>Caenorhabditis</taxon>
    </lineage>
</organism>
<evidence type="ECO:0000256" key="3">
    <source>
        <dbReference type="ARBA" id="ARBA00022692"/>
    </source>
</evidence>
<dbReference type="AlphaFoldDB" id="A0A8S1HD18"/>
<dbReference type="GO" id="GO:0016020">
    <property type="term" value="C:membrane"/>
    <property type="evidence" value="ECO:0007669"/>
    <property type="project" value="UniProtKB-SubCell"/>
</dbReference>
<feature type="transmembrane region" description="Helical" evidence="6">
    <location>
        <begin position="62"/>
        <end position="87"/>
    </location>
</feature>
<feature type="transmembrane region" description="Helical" evidence="6">
    <location>
        <begin position="21"/>
        <end position="50"/>
    </location>
</feature>
<keyword evidence="8" id="KW-1185">Reference proteome</keyword>
<sequence>MAILHYLIYFNSTHSQLDGSWPYYCVITYVEFAAICLSYPVLAYLAFLMATTRPFHVNLKILWFYMVAEYNIEMTARSLQIFLIFYSKENSDMFYYASFLRCFCYFVVSLIIPAFVVERSCASYFLSDYEYKSRIYISGIILAVMTVTGVALSYCYHQAESTLVLHSAMMVVNCLASLVNVLLEKFNFRKLYESSNLRKGHREYSLAERFQISENIRTCLTLKAVINTVALFNLVSTVTAALDNFQLSISLQNLGATIFNVCIIIYGSIAYYTIYSHIPVWQTETLRHLMRLRLSGPVSPTPSTETSKPLAAISRQTDTYFDQLNRQWQ</sequence>
<keyword evidence="3 6" id="KW-0812">Transmembrane</keyword>
<evidence type="ECO:0000313" key="7">
    <source>
        <dbReference type="EMBL" id="CAD6192168.1"/>
    </source>
</evidence>
<comment type="subcellular location">
    <subcellularLocation>
        <location evidence="1">Membrane</location>
        <topology evidence="1">Multi-pass membrane protein</topology>
    </subcellularLocation>
</comment>
<name>A0A8S1HD18_9PELO</name>
<evidence type="ECO:0000256" key="5">
    <source>
        <dbReference type="ARBA" id="ARBA00023136"/>
    </source>
</evidence>
<evidence type="ECO:0000313" key="8">
    <source>
        <dbReference type="Proteomes" id="UP000835052"/>
    </source>
</evidence>
<comment type="caution">
    <text evidence="7">The sequence shown here is derived from an EMBL/GenBank/DDBJ whole genome shotgun (WGS) entry which is preliminary data.</text>
</comment>
<feature type="transmembrane region" description="Helical" evidence="6">
    <location>
        <begin position="93"/>
        <end position="115"/>
    </location>
</feature>
<keyword evidence="5 6" id="KW-0472">Membrane</keyword>
<feature type="transmembrane region" description="Helical" evidence="6">
    <location>
        <begin position="163"/>
        <end position="183"/>
    </location>
</feature>
<dbReference type="Pfam" id="PF03125">
    <property type="entry name" value="Sre"/>
    <property type="match status" value="1"/>
</dbReference>
<evidence type="ECO:0000256" key="6">
    <source>
        <dbReference type="SAM" id="Phobius"/>
    </source>
</evidence>
<evidence type="ECO:0000256" key="2">
    <source>
        <dbReference type="ARBA" id="ARBA00006803"/>
    </source>
</evidence>
<dbReference type="PANTHER" id="PTHR47518:SF11">
    <property type="entry name" value="SERPENTINE RECEPTOR, CLASS E (EPSILON)-RELATED"/>
    <property type="match status" value="1"/>
</dbReference>
<feature type="transmembrane region" description="Helical" evidence="6">
    <location>
        <begin position="220"/>
        <end position="242"/>
    </location>
</feature>
<dbReference type="OrthoDB" id="5814876at2759"/>
<keyword evidence="4 6" id="KW-1133">Transmembrane helix</keyword>